<dbReference type="InterPro" id="IPR015421">
    <property type="entry name" value="PyrdxlP-dep_Trfase_major"/>
</dbReference>
<dbReference type="AlphaFoldDB" id="A0A640S330"/>
<dbReference type="GO" id="GO:0006567">
    <property type="term" value="P:L-threonine catabolic process"/>
    <property type="evidence" value="ECO:0007669"/>
    <property type="project" value="TreeGrafter"/>
</dbReference>
<dbReference type="InterPro" id="IPR015424">
    <property type="entry name" value="PyrdxlP-dep_Trfase"/>
</dbReference>
<proteinExistence type="inferred from homology"/>
<accession>A0A640S330</accession>
<feature type="compositionally biased region" description="Basic and acidic residues" evidence="4">
    <location>
        <begin position="1"/>
        <end position="36"/>
    </location>
</feature>
<dbReference type="InterPro" id="IPR001597">
    <property type="entry name" value="ArAA_b-elim_lyase/Thr_aldolase"/>
</dbReference>
<evidence type="ECO:0000256" key="1">
    <source>
        <dbReference type="ARBA" id="ARBA00001933"/>
    </source>
</evidence>
<evidence type="ECO:0000313" key="7">
    <source>
        <dbReference type="Proteomes" id="UP000435837"/>
    </source>
</evidence>
<reference evidence="6 7" key="1">
    <citation type="submission" date="2019-12" db="EMBL/GenBank/DDBJ databases">
        <title>Whole genome shotgun sequence of Streptomyces caniferus NBRC 15389.</title>
        <authorList>
            <person name="Ichikawa N."/>
            <person name="Kimura A."/>
            <person name="Kitahashi Y."/>
            <person name="Komaki H."/>
            <person name="Tamura T."/>
        </authorList>
    </citation>
    <scope>NUCLEOTIDE SEQUENCE [LARGE SCALE GENOMIC DNA]</scope>
    <source>
        <strain evidence="6 7">NBRC 15389</strain>
    </source>
</reference>
<feature type="region of interest" description="Disordered" evidence="4">
    <location>
        <begin position="1"/>
        <end position="103"/>
    </location>
</feature>
<feature type="domain" description="Aromatic amino acid beta-eliminating lyase/threonine aldolase" evidence="5">
    <location>
        <begin position="158"/>
        <end position="398"/>
    </location>
</feature>
<dbReference type="GO" id="GO:0006545">
    <property type="term" value="P:glycine biosynthetic process"/>
    <property type="evidence" value="ECO:0007669"/>
    <property type="project" value="TreeGrafter"/>
</dbReference>
<dbReference type="Gene3D" id="3.90.1150.10">
    <property type="entry name" value="Aspartate Aminotransferase, domain 1"/>
    <property type="match status" value="1"/>
</dbReference>
<name>A0A640S330_9ACTN</name>
<protein>
    <recommendedName>
        <fullName evidence="5">Aromatic amino acid beta-eliminating lyase/threonine aldolase domain-containing protein</fullName>
    </recommendedName>
</protein>
<feature type="compositionally biased region" description="Polar residues" evidence="4">
    <location>
        <begin position="43"/>
        <end position="60"/>
    </location>
</feature>
<dbReference type="PANTHER" id="PTHR48097:SF9">
    <property type="entry name" value="L-THREONINE ALDOLASE"/>
    <property type="match status" value="1"/>
</dbReference>
<comment type="similarity">
    <text evidence="2">Belongs to the threonine aldolase family.</text>
</comment>
<sequence length="499" mass="52513">MRDREADDGSSRDAGSREVPGRDAGRLSDGASRRSSDGLSGPPSESTSAGPSDSDGTSGHPSDGASGGASGGSVSEGSSGVCGEASGGAPGEGDAAPTAKDAAPAAGDAASVAGDAASVERARRRAAFRGAARVLARDTFLETIRERLDRLVADAPAAHDLDDRLDFYGNDDGIVGELERRTADTLGTEAAAFFPTGTMAQQVALRCWAGRTGNATVAGHPLSHLEVHERDAYAVVSGLRMVHPTNAPRLPTAAEVYDLAEPFGALALELPLRNAGFVLPSWDELTAVVAAARDRDAVVHFDGARLWECGPHFGRTLPEIAALADSVYVSFYKSLDAISGAALAGSEDFIEEARTWRHRYGGQLFQQWPAALTALSGLDRELPRLPEYVAQAKVVARALGEGLAEAGVPWFRVHPEVPHTHQFQVWLPHPPELLDEAAVRQAEETKTALFQRWFEPAPAGPPGVALTEVTVAASAMDWTADEVRSAVREFVTFVDRVGG</sequence>
<comment type="cofactor">
    <cofactor evidence="1">
        <name>pyridoxal 5'-phosphate</name>
        <dbReference type="ChEBI" id="CHEBI:597326"/>
    </cofactor>
</comment>
<dbReference type="Gene3D" id="3.40.640.10">
    <property type="entry name" value="Type I PLP-dependent aspartate aminotransferase-like (Major domain)"/>
    <property type="match status" value="1"/>
</dbReference>
<dbReference type="PANTHER" id="PTHR48097">
    <property type="entry name" value="L-THREONINE ALDOLASE-RELATED"/>
    <property type="match status" value="1"/>
</dbReference>
<feature type="compositionally biased region" description="Low complexity" evidence="4">
    <location>
        <begin position="72"/>
        <end position="84"/>
    </location>
</feature>
<evidence type="ECO:0000313" key="6">
    <source>
        <dbReference type="EMBL" id="GFE05498.1"/>
    </source>
</evidence>
<evidence type="ECO:0000259" key="5">
    <source>
        <dbReference type="Pfam" id="PF01212"/>
    </source>
</evidence>
<dbReference type="GO" id="GO:0008732">
    <property type="term" value="F:L-allo-threonine aldolase activity"/>
    <property type="evidence" value="ECO:0007669"/>
    <property type="project" value="TreeGrafter"/>
</dbReference>
<comment type="caution">
    <text evidence="6">The sequence shown here is derived from an EMBL/GenBank/DDBJ whole genome shotgun (WGS) entry which is preliminary data.</text>
</comment>
<dbReference type="GO" id="GO:0005829">
    <property type="term" value="C:cytosol"/>
    <property type="evidence" value="ECO:0007669"/>
    <property type="project" value="TreeGrafter"/>
</dbReference>
<evidence type="ECO:0000256" key="2">
    <source>
        <dbReference type="ARBA" id="ARBA00006966"/>
    </source>
</evidence>
<dbReference type="Proteomes" id="UP000435837">
    <property type="component" value="Unassembled WGS sequence"/>
</dbReference>
<dbReference type="SUPFAM" id="SSF53383">
    <property type="entry name" value="PLP-dependent transferases"/>
    <property type="match status" value="1"/>
</dbReference>
<feature type="compositionally biased region" description="Low complexity" evidence="4">
    <location>
        <begin position="94"/>
        <end position="103"/>
    </location>
</feature>
<gene>
    <name evidence="6" type="ORF">Scani_17660</name>
</gene>
<dbReference type="InterPro" id="IPR015422">
    <property type="entry name" value="PyrdxlP-dep_Trfase_small"/>
</dbReference>
<keyword evidence="3" id="KW-0663">Pyridoxal phosphate</keyword>
<organism evidence="6 7">
    <name type="scientific">Streptomyces caniferus</name>
    <dbReference type="NCBI Taxonomy" id="285557"/>
    <lineage>
        <taxon>Bacteria</taxon>
        <taxon>Bacillati</taxon>
        <taxon>Actinomycetota</taxon>
        <taxon>Actinomycetes</taxon>
        <taxon>Kitasatosporales</taxon>
        <taxon>Streptomycetaceae</taxon>
        <taxon>Streptomyces</taxon>
    </lineage>
</organism>
<dbReference type="EMBL" id="BLIN01000002">
    <property type="protein sequence ID" value="GFE05498.1"/>
    <property type="molecule type" value="Genomic_DNA"/>
</dbReference>
<dbReference type="Pfam" id="PF01212">
    <property type="entry name" value="Beta_elim_lyase"/>
    <property type="match status" value="1"/>
</dbReference>
<evidence type="ECO:0000256" key="4">
    <source>
        <dbReference type="SAM" id="MobiDB-lite"/>
    </source>
</evidence>
<evidence type="ECO:0000256" key="3">
    <source>
        <dbReference type="ARBA" id="ARBA00022898"/>
    </source>
</evidence>